<feature type="domain" description="RNase H type-1" evidence="1">
    <location>
        <begin position="153"/>
        <end position="212"/>
    </location>
</feature>
<keyword evidence="3" id="KW-1185">Reference proteome</keyword>
<name>A0ABR2BIN6_9ROSI</name>
<gene>
    <name evidence="2" type="ORF">V6N12_041690</name>
</gene>
<evidence type="ECO:0000313" key="3">
    <source>
        <dbReference type="Proteomes" id="UP001472677"/>
    </source>
</evidence>
<dbReference type="CDD" id="cd06222">
    <property type="entry name" value="RNase_H_like"/>
    <property type="match status" value="1"/>
</dbReference>
<dbReference type="EMBL" id="JBBPBM010000110">
    <property type="protein sequence ID" value="KAK8507013.1"/>
    <property type="molecule type" value="Genomic_DNA"/>
</dbReference>
<dbReference type="Pfam" id="PF13456">
    <property type="entry name" value="RVT_3"/>
    <property type="match status" value="1"/>
</dbReference>
<sequence>MVVITPQIQVKLLVEVLVQGQFNALLWALLGSMSCLKKSIMSNLSDNFESSGHEGMAVADVSQSCDVQLNKGMQAEGWDLLFGSILWNTWLRRNQRIFNPDGRTHESLISQSYRMWDEARSALSLRYVPCCVSLDGSIIRNWCKSPASWIKVNTDGARDPNSGAAFCGGVGRDSNMKWCFGFSKKFGICLTFDVELWAVYEGLVTAWSLRFMDPPTPVLDLLNGDASVGPSSVSC</sequence>
<organism evidence="2 3">
    <name type="scientific">Hibiscus sabdariffa</name>
    <name type="common">roselle</name>
    <dbReference type="NCBI Taxonomy" id="183260"/>
    <lineage>
        <taxon>Eukaryota</taxon>
        <taxon>Viridiplantae</taxon>
        <taxon>Streptophyta</taxon>
        <taxon>Embryophyta</taxon>
        <taxon>Tracheophyta</taxon>
        <taxon>Spermatophyta</taxon>
        <taxon>Magnoliopsida</taxon>
        <taxon>eudicotyledons</taxon>
        <taxon>Gunneridae</taxon>
        <taxon>Pentapetalae</taxon>
        <taxon>rosids</taxon>
        <taxon>malvids</taxon>
        <taxon>Malvales</taxon>
        <taxon>Malvaceae</taxon>
        <taxon>Malvoideae</taxon>
        <taxon>Hibiscus</taxon>
    </lineage>
</organism>
<dbReference type="SUPFAM" id="SSF53098">
    <property type="entry name" value="Ribonuclease H-like"/>
    <property type="match status" value="1"/>
</dbReference>
<dbReference type="PANTHER" id="PTHR47723">
    <property type="entry name" value="OS05G0353850 PROTEIN"/>
    <property type="match status" value="1"/>
</dbReference>
<dbReference type="InterPro" id="IPR044730">
    <property type="entry name" value="RNase_H-like_dom_plant"/>
</dbReference>
<dbReference type="InterPro" id="IPR012337">
    <property type="entry name" value="RNaseH-like_sf"/>
</dbReference>
<dbReference type="Gene3D" id="3.30.420.10">
    <property type="entry name" value="Ribonuclease H-like superfamily/Ribonuclease H"/>
    <property type="match status" value="1"/>
</dbReference>
<dbReference type="InterPro" id="IPR053151">
    <property type="entry name" value="RNase_H-like"/>
</dbReference>
<dbReference type="InterPro" id="IPR036397">
    <property type="entry name" value="RNaseH_sf"/>
</dbReference>
<dbReference type="Proteomes" id="UP001472677">
    <property type="component" value="Unassembled WGS sequence"/>
</dbReference>
<accession>A0ABR2BIN6</accession>
<proteinExistence type="predicted"/>
<evidence type="ECO:0000313" key="2">
    <source>
        <dbReference type="EMBL" id="KAK8507013.1"/>
    </source>
</evidence>
<comment type="caution">
    <text evidence="2">The sequence shown here is derived from an EMBL/GenBank/DDBJ whole genome shotgun (WGS) entry which is preliminary data.</text>
</comment>
<protein>
    <recommendedName>
        <fullName evidence="1">RNase H type-1 domain-containing protein</fullName>
    </recommendedName>
</protein>
<reference evidence="2 3" key="1">
    <citation type="journal article" date="2024" name="G3 (Bethesda)">
        <title>Genome assembly of Hibiscus sabdariffa L. provides insights into metabolisms of medicinal natural products.</title>
        <authorList>
            <person name="Kim T."/>
        </authorList>
    </citation>
    <scope>NUCLEOTIDE SEQUENCE [LARGE SCALE GENOMIC DNA]</scope>
    <source>
        <strain evidence="2">TK-2024</strain>
        <tissue evidence="2">Old leaves</tissue>
    </source>
</reference>
<dbReference type="InterPro" id="IPR002156">
    <property type="entry name" value="RNaseH_domain"/>
</dbReference>
<dbReference type="PANTHER" id="PTHR47723:SF13">
    <property type="entry name" value="PUTATIVE-RELATED"/>
    <property type="match status" value="1"/>
</dbReference>
<evidence type="ECO:0000259" key="1">
    <source>
        <dbReference type="Pfam" id="PF13456"/>
    </source>
</evidence>